<protein>
    <submittedName>
        <fullName evidence="2">Uncharacterized protein</fullName>
    </submittedName>
</protein>
<feature type="compositionally biased region" description="Polar residues" evidence="1">
    <location>
        <begin position="1"/>
        <end position="12"/>
    </location>
</feature>
<keyword evidence="3" id="KW-1185">Reference proteome</keyword>
<name>G9P7B6_HYPAI</name>
<organism evidence="2 3">
    <name type="scientific">Hypocrea atroviridis (strain ATCC 20476 / IMI 206040)</name>
    <name type="common">Trichoderma atroviride</name>
    <dbReference type="NCBI Taxonomy" id="452589"/>
    <lineage>
        <taxon>Eukaryota</taxon>
        <taxon>Fungi</taxon>
        <taxon>Dikarya</taxon>
        <taxon>Ascomycota</taxon>
        <taxon>Pezizomycotina</taxon>
        <taxon>Sordariomycetes</taxon>
        <taxon>Hypocreomycetidae</taxon>
        <taxon>Hypocreales</taxon>
        <taxon>Hypocreaceae</taxon>
        <taxon>Trichoderma</taxon>
    </lineage>
</organism>
<accession>G9P7B6</accession>
<proteinExistence type="predicted"/>
<reference evidence="2 3" key="1">
    <citation type="journal article" date="2011" name="Genome Biol.">
        <title>Comparative genome sequence analysis underscores mycoparasitism as the ancestral life style of Trichoderma.</title>
        <authorList>
            <person name="Kubicek C.P."/>
            <person name="Herrera-Estrella A."/>
            <person name="Seidl-Seiboth V."/>
            <person name="Martinez D.A."/>
            <person name="Druzhinina I.S."/>
            <person name="Thon M."/>
            <person name="Zeilinger S."/>
            <person name="Casas-Flores S."/>
            <person name="Horwitz B.A."/>
            <person name="Mukherjee P.K."/>
            <person name="Mukherjee M."/>
            <person name="Kredics L."/>
            <person name="Alcaraz L.D."/>
            <person name="Aerts A."/>
            <person name="Antal Z."/>
            <person name="Atanasova L."/>
            <person name="Cervantes-Badillo M.G."/>
            <person name="Challacombe J."/>
            <person name="Chertkov O."/>
            <person name="McCluskey K."/>
            <person name="Coulpier F."/>
            <person name="Deshpande N."/>
            <person name="von Doehren H."/>
            <person name="Ebbole D.J."/>
            <person name="Esquivel-Naranjo E.U."/>
            <person name="Fekete E."/>
            <person name="Flipphi M."/>
            <person name="Glaser F."/>
            <person name="Gomez-Rodriguez E.Y."/>
            <person name="Gruber S."/>
            <person name="Han C."/>
            <person name="Henrissat B."/>
            <person name="Hermosa R."/>
            <person name="Hernandez-Onate M."/>
            <person name="Karaffa L."/>
            <person name="Kosti I."/>
            <person name="Le Crom S."/>
            <person name="Lindquist E."/>
            <person name="Lucas S."/>
            <person name="Luebeck M."/>
            <person name="Luebeck P.S."/>
            <person name="Margeot A."/>
            <person name="Metz B."/>
            <person name="Misra M."/>
            <person name="Nevalainen H."/>
            <person name="Omann M."/>
            <person name="Packer N."/>
            <person name="Perrone G."/>
            <person name="Uresti-Rivera E.E."/>
            <person name="Salamov A."/>
            <person name="Schmoll M."/>
            <person name="Seiboth B."/>
            <person name="Shapiro H."/>
            <person name="Sukno S."/>
            <person name="Tamayo-Ramos J.A."/>
            <person name="Tisch D."/>
            <person name="Wiest A."/>
            <person name="Wilkinson H.H."/>
            <person name="Zhang M."/>
            <person name="Coutinho P.M."/>
            <person name="Kenerley C.M."/>
            <person name="Monte E."/>
            <person name="Baker S.E."/>
            <person name="Grigoriev I.V."/>
        </authorList>
    </citation>
    <scope>NUCLEOTIDE SEQUENCE [LARGE SCALE GENOMIC DNA]</scope>
    <source>
        <strain evidence="3">ATCC 20476 / IMI 206040</strain>
    </source>
</reference>
<comment type="caution">
    <text evidence="2">The sequence shown here is derived from an EMBL/GenBank/DDBJ whole genome shotgun (WGS) entry which is preliminary data.</text>
</comment>
<dbReference type="EMBL" id="ABDG02000027">
    <property type="protein sequence ID" value="EHK41564.1"/>
    <property type="molecule type" value="Genomic_DNA"/>
</dbReference>
<dbReference type="Proteomes" id="UP000005426">
    <property type="component" value="Unassembled WGS sequence"/>
</dbReference>
<dbReference type="HOGENOM" id="CLU_3014449_0_0_1"/>
<feature type="compositionally biased region" description="Polar residues" evidence="1">
    <location>
        <begin position="21"/>
        <end position="44"/>
    </location>
</feature>
<sequence>MNSTPALSQKTPPETLFPWPLSTTTKPVRNDTVTAASSPPSRGQSHPRPNLALVPP</sequence>
<evidence type="ECO:0000313" key="2">
    <source>
        <dbReference type="EMBL" id="EHK41564.1"/>
    </source>
</evidence>
<feature type="region of interest" description="Disordered" evidence="1">
    <location>
        <begin position="1"/>
        <end position="56"/>
    </location>
</feature>
<evidence type="ECO:0000256" key="1">
    <source>
        <dbReference type="SAM" id="MobiDB-lite"/>
    </source>
</evidence>
<dbReference type="AlphaFoldDB" id="G9P7B6"/>
<gene>
    <name evidence="2" type="ORF">TRIATDRAFT_259392</name>
</gene>
<evidence type="ECO:0000313" key="3">
    <source>
        <dbReference type="Proteomes" id="UP000005426"/>
    </source>
</evidence>